<evidence type="ECO:0000313" key="3">
    <source>
        <dbReference type="Proteomes" id="UP000250235"/>
    </source>
</evidence>
<dbReference type="Proteomes" id="UP000250235">
    <property type="component" value="Unassembled WGS sequence"/>
</dbReference>
<dbReference type="AlphaFoldDB" id="A0A2Z7BLI2"/>
<sequence length="141" mass="15180">MYDISRDSGLKLAETVDHVSTPSVAANTVVHDDKPWDFHKDSEPDDADRLIDVPINSVATAEKNVDSSNHSPLCPPSPLSSENEAGNDSDYKPCIVAAVDVAQSIAGLNMAGSPADTVKKRRRTASWMIGVRVILILGKRQ</sequence>
<keyword evidence="3" id="KW-1185">Reference proteome</keyword>
<dbReference type="EMBL" id="KV006349">
    <property type="protein sequence ID" value="KZV32786.1"/>
    <property type="molecule type" value="Genomic_DNA"/>
</dbReference>
<protein>
    <submittedName>
        <fullName evidence="2">Uncharacterized protein</fullName>
    </submittedName>
</protein>
<reference evidence="2 3" key="1">
    <citation type="journal article" date="2015" name="Proc. Natl. Acad. Sci. U.S.A.">
        <title>The resurrection genome of Boea hygrometrica: A blueprint for survival of dehydration.</title>
        <authorList>
            <person name="Xiao L."/>
            <person name="Yang G."/>
            <person name="Zhang L."/>
            <person name="Yang X."/>
            <person name="Zhao S."/>
            <person name="Ji Z."/>
            <person name="Zhou Q."/>
            <person name="Hu M."/>
            <person name="Wang Y."/>
            <person name="Chen M."/>
            <person name="Xu Y."/>
            <person name="Jin H."/>
            <person name="Xiao X."/>
            <person name="Hu G."/>
            <person name="Bao F."/>
            <person name="Hu Y."/>
            <person name="Wan P."/>
            <person name="Li L."/>
            <person name="Deng X."/>
            <person name="Kuang T."/>
            <person name="Xiang C."/>
            <person name="Zhu J.K."/>
            <person name="Oliver M.J."/>
            <person name="He Y."/>
        </authorList>
    </citation>
    <scope>NUCLEOTIDE SEQUENCE [LARGE SCALE GENOMIC DNA]</scope>
    <source>
        <strain evidence="3">cv. XS01</strain>
    </source>
</reference>
<name>A0A2Z7BLI2_9LAMI</name>
<organism evidence="2 3">
    <name type="scientific">Dorcoceras hygrometricum</name>
    <dbReference type="NCBI Taxonomy" id="472368"/>
    <lineage>
        <taxon>Eukaryota</taxon>
        <taxon>Viridiplantae</taxon>
        <taxon>Streptophyta</taxon>
        <taxon>Embryophyta</taxon>
        <taxon>Tracheophyta</taxon>
        <taxon>Spermatophyta</taxon>
        <taxon>Magnoliopsida</taxon>
        <taxon>eudicotyledons</taxon>
        <taxon>Gunneridae</taxon>
        <taxon>Pentapetalae</taxon>
        <taxon>asterids</taxon>
        <taxon>lamiids</taxon>
        <taxon>Lamiales</taxon>
        <taxon>Gesneriaceae</taxon>
        <taxon>Didymocarpoideae</taxon>
        <taxon>Trichosporeae</taxon>
        <taxon>Loxocarpinae</taxon>
        <taxon>Dorcoceras</taxon>
    </lineage>
</organism>
<accession>A0A2Z7BLI2</accession>
<evidence type="ECO:0000256" key="1">
    <source>
        <dbReference type="SAM" id="MobiDB-lite"/>
    </source>
</evidence>
<gene>
    <name evidence="2" type="ORF">F511_23698</name>
</gene>
<proteinExistence type="predicted"/>
<feature type="region of interest" description="Disordered" evidence="1">
    <location>
        <begin position="61"/>
        <end position="87"/>
    </location>
</feature>
<evidence type="ECO:0000313" key="2">
    <source>
        <dbReference type="EMBL" id="KZV32786.1"/>
    </source>
</evidence>